<protein>
    <recommendedName>
        <fullName evidence="9">Ig-like domain-containing protein</fullName>
    </recommendedName>
</protein>
<keyword evidence="11" id="KW-1185">Reference proteome</keyword>
<dbReference type="Proteomes" id="UP000001307">
    <property type="component" value="Unassembled WGS sequence"/>
</dbReference>
<keyword evidence="2 7" id="KW-0472">Membrane</keyword>
<dbReference type="EMBL" id="FN653101">
    <property type="protein sequence ID" value="CBY11983.1"/>
    <property type="molecule type" value="Genomic_DNA"/>
</dbReference>
<feature type="region of interest" description="Disordered" evidence="6">
    <location>
        <begin position="672"/>
        <end position="702"/>
    </location>
</feature>
<evidence type="ECO:0000256" key="5">
    <source>
        <dbReference type="ARBA" id="ARBA00023319"/>
    </source>
</evidence>
<gene>
    <name evidence="10" type="ORF">GSOID_T00017395001</name>
</gene>
<keyword evidence="8" id="KW-0732">Signal</keyword>
<evidence type="ECO:0000256" key="3">
    <source>
        <dbReference type="ARBA" id="ARBA00023157"/>
    </source>
</evidence>
<feature type="signal peptide" evidence="8">
    <location>
        <begin position="1"/>
        <end position="19"/>
    </location>
</feature>
<feature type="domain" description="Ig-like" evidence="9">
    <location>
        <begin position="124"/>
        <end position="208"/>
    </location>
</feature>
<feature type="region of interest" description="Disordered" evidence="6">
    <location>
        <begin position="582"/>
        <end position="635"/>
    </location>
</feature>
<evidence type="ECO:0000256" key="7">
    <source>
        <dbReference type="SAM" id="Phobius"/>
    </source>
</evidence>
<dbReference type="GO" id="GO:0005886">
    <property type="term" value="C:plasma membrane"/>
    <property type="evidence" value="ECO:0007669"/>
    <property type="project" value="TreeGrafter"/>
</dbReference>
<dbReference type="PANTHER" id="PTHR11640">
    <property type="entry name" value="NEPHRIN"/>
    <property type="match status" value="1"/>
</dbReference>
<evidence type="ECO:0000313" key="11">
    <source>
        <dbReference type="Proteomes" id="UP000001307"/>
    </source>
</evidence>
<evidence type="ECO:0000256" key="4">
    <source>
        <dbReference type="ARBA" id="ARBA00023180"/>
    </source>
</evidence>
<feature type="transmembrane region" description="Helical" evidence="7">
    <location>
        <begin position="642"/>
        <end position="662"/>
    </location>
</feature>
<name>E4XQ97_OIKDI</name>
<dbReference type="AlphaFoldDB" id="E4XQ97"/>
<feature type="compositionally biased region" description="Basic and acidic residues" evidence="6">
    <location>
        <begin position="685"/>
        <end position="702"/>
    </location>
</feature>
<keyword evidence="7" id="KW-0812">Transmembrane</keyword>
<dbReference type="GO" id="GO:0050839">
    <property type="term" value="F:cell adhesion molecule binding"/>
    <property type="evidence" value="ECO:0007669"/>
    <property type="project" value="TreeGrafter"/>
</dbReference>
<dbReference type="PANTHER" id="PTHR11640:SF158">
    <property type="entry name" value="V-SET AND IMMUNOGLOBULIN DOMAIN-CONTAINING PROTEIN 10-LIKE 2"/>
    <property type="match status" value="1"/>
</dbReference>
<reference evidence="10" key="1">
    <citation type="journal article" date="2010" name="Science">
        <title>Plasticity of animal genome architecture unmasked by rapid evolution of a pelagic tunicate.</title>
        <authorList>
            <person name="Denoeud F."/>
            <person name="Henriet S."/>
            <person name="Mungpakdee S."/>
            <person name="Aury J.M."/>
            <person name="Da Silva C."/>
            <person name="Brinkmann H."/>
            <person name="Mikhaleva J."/>
            <person name="Olsen L.C."/>
            <person name="Jubin C."/>
            <person name="Canestro C."/>
            <person name="Bouquet J.M."/>
            <person name="Danks G."/>
            <person name="Poulain J."/>
            <person name="Campsteijn C."/>
            <person name="Adamski M."/>
            <person name="Cross I."/>
            <person name="Yadetie F."/>
            <person name="Muffato M."/>
            <person name="Louis A."/>
            <person name="Butcher S."/>
            <person name="Tsagkogeorga G."/>
            <person name="Konrad A."/>
            <person name="Singh S."/>
            <person name="Jensen M.F."/>
            <person name="Cong E.H."/>
            <person name="Eikeseth-Otteraa H."/>
            <person name="Noel B."/>
            <person name="Anthouard V."/>
            <person name="Porcel B.M."/>
            <person name="Kachouri-Lafond R."/>
            <person name="Nishino A."/>
            <person name="Ugolini M."/>
            <person name="Chourrout P."/>
            <person name="Nishida H."/>
            <person name="Aasland R."/>
            <person name="Huzurbazar S."/>
            <person name="Westhof E."/>
            <person name="Delsuc F."/>
            <person name="Lehrach H."/>
            <person name="Reinhardt R."/>
            <person name="Weissenbach J."/>
            <person name="Roy S.W."/>
            <person name="Artiguenave F."/>
            <person name="Postlethwait J.H."/>
            <person name="Manak J.R."/>
            <person name="Thompson E.M."/>
            <person name="Jaillon O."/>
            <person name="Du Pasquier L."/>
            <person name="Boudinot P."/>
            <person name="Liberles D.A."/>
            <person name="Volff J.N."/>
            <person name="Philippe H."/>
            <person name="Lenhard B."/>
            <person name="Roest Crollius H."/>
            <person name="Wincker P."/>
            <person name="Chourrout D."/>
        </authorList>
    </citation>
    <scope>NUCLEOTIDE SEQUENCE [LARGE SCALE GENOMIC DNA]</scope>
</reference>
<dbReference type="GO" id="GO:0005911">
    <property type="term" value="C:cell-cell junction"/>
    <property type="evidence" value="ECO:0007669"/>
    <property type="project" value="TreeGrafter"/>
</dbReference>
<evidence type="ECO:0000259" key="9">
    <source>
        <dbReference type="PROSITE" id="PS50835"/>
    </source>
</evidence>
<feature type="compositionally biased region" description="Polar residues" evidence="6">
    <location>
        <begin position="613"/>
        <end position="634"/>
    </location>
</feature>
<keyword evidence="5" id="KW-0393">Immunoglobulin domain</keyword>
<comment type="subcellular location">
    <subcellularLocation>
        <location evidence="1">Membrane</location>
        <topology evidence="1">Single-pass type I membrane protein</topology>
    </subcellularLocation>
</comment>
<feature type="compositionally biased region" description="Low complexity" evidence="6">
    <location>
        <begin position="582"/>
        <end position="606"/>
    </location>
</feature>
<keyword evidence="3" id="KW-1015">Disulfide bond</keyword>
<evidence type="ECO:0000313" key="10">
    <source>
        <dbReference type="EMBL" id="CBY11983.1"/>
    </source>
</evidence>
<dbReference type="InterPro" id="IPR051275">
    <property type="entry name" value="Cell_adhesion_signaling"/>
</dbReference>
<accession>E4XQ97</accession>
<dbReference type="Gene3D" id="2.60.40.10">
    <property type="entry name" value="Immunoglobulins"/>
    <property type="match status" value="1"/>
</dbReference>
<organism evidence="10">
    <name type="scientific">Oikopleura dioica</name>
    <name type="common">Tunicate</name>
    <dbReference type="NCBI Taxonomy" id="34765"/>
    <lineage>
        <taxon>Eukaryota</taxon>
        <taxon>Metazoa</taxon>
        <taxon>Chordata</taxon>
        <taxon>Tunicata</taxon>
        <taxon>Appendicularia</taxon>
        <taxon>Copelata</taxon>
        <taxon>Oikopleuridae</taxon>
        <taxon>Oikopleura</taxon>
    </lineage>
</organism>
<proteinExistence type="predicted"/>
<feature type="domain" description="Ig-like" evidence="9">
    <location>
        <begin position="409"/>
        <end position="444"/>
    </location>
</feature>
<dbReference type="InterPro" id="IPR013162">
    <property type="entry name" value="CD80_C2-set"/>
</dbReference>
<evidence type="ECO:0000256" key="6">
    <source>
        <dbReference type="SAM" id="MobiDB-lite"/>
    </source>
</evidence>
<dbReference type="Pfam" id="PF08205">
    <property type="entry name" value="C2-set_2"/>
    <property type="match status" value="1"/>
</dbReference>
<dbReference type="InParanoid" id="E4XQ97"/>
<dbReference type="PROSITE" id="PS50835">
    <property type="entry name" value="IG_LIKE"/>
    <property type="match status" value="2"/>
</dbReference>
<dbReference type="OrthoDB" id="10480755at2759"/>
<feature type="chain" id="PRO_5003192855" description="Ig-like domain-containing protein" evidence="8">
    <location>
        <begin position="20"/>
        <end position="702"/>
    </location>
</feature>
<evidence type="ECO:0000256" key="1">
    <source>
        <dbReference type="ARBA" id="ARBA00004479"/>
    </source>
</evidence>
<keyword evidence="7" id="KW-1133">Transmembrane helix</keyword>
<evidence type="ECO:0000256" key="2">
    <source>
        <dbReference type="ARBA" id="ARBA00023136"/>
    </source>
</evidence>
<dbReference type="InterPro" id="IPR013783">
    <property type="entry name" value="Ig-like_fold"/>
</dbReference>
<dbReference type="GO" id="GO:0098609">
    <property type="term" value="P:cell-cell adhesion"/>
    <property type="evidence" value="ECO:0007669"/>
    <property type="project" value="TreeGrafter"/>
</dbReference>
<keyword evidence="4" id="KW-0325">Glycoprotein</keyword>
<evidence type="ECO:0000256" key="8">
    <source>
        <dbReference type="SAM" id="SignalP"/>
    </source>
</evidence>
<sequence length="702" mass="78008">MIYKSILIALMMQKSQVLAQLDIPETIIYVKEGANQRIRCNIPGSKKLLRVSTEEQILFVKIKGSKTTQVGSGSEAWSLVDDSIDDFSINLELISMSPEKALLVSCDNDSGDTIKYDIRLQKEPLLTFTDESTYPLAENSLLQMSCSAEDGVPKPQIRWEFSNGRTFNTSISQLSSDSLKSTMSAKMTRQDNGVCVQCVVVQNNESVKTKDFGILDIQFKPAKSDIVFSTKPSLVHGEKLTAQCTVSSNPAADISYEIALKRIASIIDDLDWRKEFILQRKTIEIGQRTGILIALMMQKSQVLAQLDIPETIIYVKEGANQRIRCNIPGSKKLLRVSTEEQILFVKIKGSKTTQVGSGSEAWSLVDDSIDDFSINLELISMSPEKALLVSCDNDSGDTIKYDIRLQKEPLLTFTDESTYPLAENSLLQMSCSAEDGVPKPQIRWGVLERKNVQHFYFSVVVRLTQVNDVSENDKAGQRRRCPMRCCSEQRFKPAKSDIVFSTKPSLVQGEKLTAQCTVSSNPAADISYEIALKTSEIWQPLDVNEPFSYELHDQAKVRCVASVGEHRVESNFDMISVFTKQTTTSPTTTTTTRRTTAARPSSSTAAEKVGKSELTTGAGTTSADSETETANSEVSKAGPRGIILSIIGVSCFLGFVIFLFFIRRCLQDRQGDSYKTEETNPDEAVSLHDPELEAHKKKEYFM</sequence>
<dbReference type="InterPro" id="IPR007110">
    <property type="entry name" value="Ig-like_dom"/>
</dbReference>